<evidence type="ECO:0000313" key="4">
    <source>
        <dbReference type="Proteomes" id="UP000231019"/>
    </source>
</evidence>
<organism evidence="3 4">
    <name type="scientific">bacterium (Candidatus Blackallbacteria) CG17_big_fil_post_rev_8_21_14_2_50_48_46</name>
    <dbReference type="NCBI Taxonomy" id="2014261"/>
    <lineage>
        <taxon>Bacteria</taxon>
        <taxon>Candidatus Blackallbacteria</taxon>
    </lineage>
</organism>
<proteinExistence type="predicted"/>
<evidence type="ECO:0000259" key="2">
    <source>
        <dbReference type="Pfam" id="PF24755"/>
    </source>
</evidence>
<name>A0A2M7G5T8_9BACT</name>
<dbReference type="Pfam" id="PF24755">
    <property type="entry name" value="SpoVR_C"/>
    <property type="match status" value="1"/>
</dbReference>
<dbReference type="EMBL" id="PFFQ01000026">
    <property type="protein sequence ID" value="PIW17217.1"/>
    <property type="molecule type" value="Genomic_DNA"/>
</dbReference>
<feature type="domain" description="SpoVR-like C-terminal" evidence="2">
    <location>
        <begin position="423"/>
        <end position="474"/>
    </location>
</feature>
<evidence type="ECO:0000313" key="3">
    <source>
        <dbReference type="EMBL" id="PIW17217.1"/>
    </source>
</evidence>
<sequence>MMLTPELEATRKQIESIARDYGLDFFEVIYEMIDFETMNQIAAYDGFPVRYPHWRFGMEYNKLSKSYAYGLSKIYELVINTDPCYAYLMNCNRDVDQKTIMAHVYAHCDFFKNNASFAHTNRKMMDVMANHGTQVRQYIERYGEDTVEAFLDTALSLENLIDFHSDHIQRLEKKPYGYDEDAIDQTPNFRLRSKPHMEKYINPKEYIEEQERQYKEEQLRKKERFPSEPYRDVLLFLMENAPLENWQVEILSIVRDEALYFAPQRATKIMNEGWASYWHSVIMTQRAATASEIVDFADLHSGTMAMSARQLNPYKIGLEIYRDIEERWNTGRFGREYEECSSYEEKRKWDKQLGLGRQKIFEVRKVYNDVMFLDEFLTMELCERLKLFTFEYNGSSEQYEIASRQYQDIKQKLLTSLTNFGEPYIEIVDANHDNRGELYLVHTHTGVDLKLDYAQDTLANLYKVWKRPTNLETIVDERVKLLSYDGKEHTSRLL</sequence>
<comment type="caution">
    <text evidence="3">The sequence shown here is derived from an EMBL/GenBank/DDBJ whole genome shotgun (WGS) entry which is preliminary data.</text>
</comment>
<dbReference type="Pfam" id="PF04293">
    <property type="entry name" value="SpoVR"/>
    <property type="match status" value="1"/>
</dbReference>
<dbReference type="AlphaFoldDB" id="A0A2M7G5T8"/>
<gene>
    <name evidence="3" type="ORF">COW36_09605</name>
</gene>
<dbReference type="Proteomes" id="UP000231019">
    <property type="component" value="Unassembled WGS sequence"/>
</dbReference>
<protein>
    <submittedName>
        <fullName evidence="3">SpoVR family protein</fullName>
    </submittedName>
</protein>
<dbReference type="InterPro" id="IPR057008">
    <property type="entry name" value="SpoVR-like_C"/>
</dbReference>
<reference evidence="3 4" key="1">
    <citation type="submission" date="2017-09" db="EMBL/GenBank/DDBJ databases">
        <title>Depth-based differentiation of microbial function through sediment-hosted aquifers and enrichment of novel symbionts in the deep terrestrial subsurface.</title>
        <authorList>
            <person name="Probst A.J."/>
            <person name="Ladd B."/>
            <person name="Jarett J.K."/>
            <person name="Geller-Mcgrath D.E."/>
            <person name="Sieber C.M."/>
            <person name="Emerson J.B."/>
            <person name="Anantharaman K."/>
            <person name="Thomas B.C."/>
            <person name="Malmstrom R."/>
            <person name="Stieglmeier M."/>
            <person name="Klingl A."/>
            <person name="Woyke T."/>
            <person name="Ryan C.M."/>
            <person name="Banfield J.F."/>
        </authorList>
    </citation>
    <scope>NUCLEOTIDE SEQUENCE [LARGE SCALE GENOMIC DNA]</scope>
    <source>
        <strain evidence="3">CG17_big_fil_post_rev_8_21_14_2_50_48_46</strain>
    </source>
</reference>
<dbReference type="PANTHER" id="PTHR30029">
    <property type="entry name" value="STAGE V SPORULATION PROTEIN R"/>
    <property type="match status" value="1"/>
</dbReference>
<dbReference type="PANTHER" id="PTHR30029:SF2">
    <property type="entry name" value="STAGE V SPORULATION PROTEIN R"/>
    <property type="match status" value="1"/>
</dbReference>
<feature type="domain" description="SpoVR protein-like N-terminal" evidence="1">
    <location>
        <begin position="5"/>
        <end position="421"/>
    </location>
</feature>
<dbReference type="InterPro" id="IPR007390">
    <property type="entry name" value="Spore_V_R"/>
</dbReference>
<evidence type="ECO:0000259" key="1">
    <source>
        <dbReference type="Pfam" id="PF04293"/>
    </source>
</evidence>
<dbReference type="InterPro" id="IPR056174">
    <property type="entry name" value="SpoVR_N"/>
</dbReference>
<accession>A0A2M7G5T8</accession>